<dbReference type="InterPro" id="IPR020472">
    <property type="entry name" value="WD40_PAC1"/>
</dbReference>
<feature type="repeat" description="WD" evidence="3">
    <location>
        <begin position="765"/>
        <end position="797"/>
    </location>
</feature>
<dbReference type="AlphaFoldDB" id="A0A1Z4LMR2"/>
<keyword evidence="5" id="KW-1185">Reference proteome</keyword>
<dbReference type="InterPro" id="IPR015943">
    <property type="entry name" value="WD40/YVTN_repeat-like_dom_sf"/>
</dbReference>
<dbReference type="PRINTS" id="PR00320">
    <property type="entry name" value="GPROTEINBRPT"/>
</dbReference>
<feature type="repeat" description="WD" evidence="3">
    <location>
        <begin position="558"/>
        <end position="592"/>
    </location>
</feature>
<dbReference type="SUPFAM" id="SSF52540">
    <property type="entry name" value="P-loop containing nucleoside triphosphate hydrolases"/>
    <property type="match status" value="1"/>
</dbReference>
<protein>
    <submittedName>
        <fullName evidence="4">WD-40 repeat protein</fullName>
    </submittedName>
</protein>
<evidence type="ECO:0000256" key="3">
    <source>
        <dbReference type="PROSITE-ProRule" id="PRU00221"/>
    </source>
</evidence>
<dbReference type="PROSITE" id="PS00678">
    <property type="entry name" value="WD_REPEATS_1"/>
    <property type="match status" value="5"/>
</dbReference>
<dbReference type="PROSITE" id="PS50294">
    <property type="entry name" value="WD_REPEATS_REGION"/>
    <property type="match status" value="11"/>
</dbReference>
<feature type="repeat" description="WD" evidence="3">
    <location>
        <begin position="682"/>
        <end position="715"/>
    </location>
</feature>
<dbReference type="CDD" id="cd00200">
    <property type="entry name" value="WD40"/>
    <property type="match status" value="2"/>
</dbReference>
<proteinExistence type="predicted"/>
<dbReference type="InterPro" id="IPR027417">
    <property type="entry name" value="P-loop_NTPase"/>
</dbReference>
<feature type="repeat" description="WD" evidence="3">
    <location>
        <begin position="970"/>
        <end position="1002"/>
    </location>
</feature>
<feature type="repeat" description="WD" evidence="3">
    <location>
        <begin position="806"/>
        <end position="841"/>
    </location>
</feature>
<reference evidence="4 5" key="1">
    <citation type="submission" date="2017-06" db="EMBL/GenBank/DDBJ databases">
        <title>Genome sequencing of cyanobaciteial culture collection at National Institute for Environmental Studies (NIES).</title>
        <authorList>
            <person name="Hirose Y."/>
            <person name="Shimura Y."/>
            <person name="Fujisawa T."/>
            <person name="Nakamura Y."/>
            <person name="Kawachi M."/>
        </authorList>
    </citation>
    <scope>NUCLEOTIDE SEQUENCE [LARGE SCALE GENOMIC DNA]</scope>
    <source>
        <strain evidence="4 5">NIES-267</strain>
    </source>
</reference>
<feature type="repeat" description="WD" evidence="3">
    <location>
        <begin position="1052"/>
        <end position="1093"/>
    </location>
</feature>
<keyword evidence="2" id="KW-0677">Repeat</keyword>
<feature type="repeat" description="WD" evidence="3">
    <location>
        <begin position="929"/>
        <end position="963"/>
    </location>
</feature>
<evidence type="ECO:0000313" key="5">
    <source>
        <dbReference type="Proteomes" id="UP000218418"/>
    </source>
</evidence>
<evidence type="ECO:0000313" key="4">
    <source>
        <dbReference type="EMBL" id="BAY82388.1"/>
    </source>
</evidence>
<dbReference type="EMBL" id="AP018227">
    <property type="protein sequence ID" value="BAY82388.1"/>
    <property type="molecule type" value="Genomic_DNA"/>
</dbReference>
<dbReference type="PROSITE" id="PS50082">
    <property type="entry name" value="WD_REPEATS_2"/>
    <property type="match status" value="14"/>
</dbReference>
<feature type="repeat" description="WD" evidence="3">
    <location>
        <begin position="723"/>
        <end position="764"/>
    </location>
</feature>
<dbReference type="SUPFAM" id="SSF50978">
    <property type="entry name" value="WD40 repeat-like"/>
    <property type="match status" value="2"/>
</dbReference>
<dbReference type="Proteomes" id="UP000218418">
    <property type="component" value="Chromosome"/>
</dbReference>
<feature type="repeat" description="WD" evidence="3">
    <location>
        <begin position="599"/>
        <end position="631"/>
    </location>
</feature>
<dbReference type="Pfam" id="PF14516">
    <property type="entry name" value="AAA_35"/>
    <property type="match status" value="1"/>
</dbReference>
<dbReference type="SMART" id="SM00320">
    <property type="entry name" value="WD40"/>
    <property type="match status" value="14"/>
</dbReference>
<dbReference type="InterPro" id="IPR001680">
    <property type="entry name" value="WD40_rpt"/>
</dbReference>
<feature type="repeat" description="WD" evidence="3">
    <location>
        <begin position="1011"/>
        <end position="1043"/>
    </location>
</feature>
<name>A0A1Z4LMR2_9CYAN</name>
<dbReference type="InterPro" id="IPR019775">
    <property type="entry name" value="WD40_repeat_CS"/>
</dbReference>
<gene>
    <name evidence="4" type="ORF">NIES267_18680</name>
</gene>
<keyword evidence="1 3" id="KW-0853">WD repeat</keyword>
<dbReference type="PANTHER" id="PTHR19848">
    <property type="entry name" value="WD40 REPEAT PROTEIN"/>
    <property type="match status" value="1"/>
</dbReference>
<feature type="repeat" description="WD" evidence="3">
    <location>
        <begin position="898"/>
        <end position="919"/>
    </location>
</feature>
<dbReference type="OrthoDB" id="580957at2"/>
<dbReference type="Gene3D" id="3.40.50.300">
    <property type="entry name" value="P-loop containing nucleotide triphosphate hydrolases"/>
    <property type="match status" value="1"/>
</dbReference>
<feature type="repeat" description="WD" evidence="3">
    <location>
        <begin position="640"/>
        <end position="681"/>
    </location>
</feature>
<feature type="repeat" description="WD" evidence="3">
    <location>
        <begin position="847"/>
        <end position="879"/>
    </location>
</feature>
<dbReference type="Gene3D" id="2.130.10.10">
    <property type="entry name" value="YVTN repeat-like/Quinoprotein amine dehydrogenase"/>
    <property type="match status" value="5"/>
</dbReference>
<dbReference type="PANTHER" id="PTHR19848:SF8">
    <property type="entry name" value="F-BOX AND WD REPEAT DOMAIN CONTAINING 7"/>
    <property type="match status" value="1"/>
</dbReference>
<organism evidence="4 5">
    <name type="scientific">Calothrix parasitica NIES-267</name>
    <dbReference type="NCBI Taxonomy" id="1973488"/>
    <lineage>
        <taxon>Bacteria</taxon>
        <taxon>Bacillati</taxon>
        <taxon>Cyanobacteriota</taxon>
        <taxon>Cyanophyceae</taxon>
        <taxon>Nostocales</taxon>
        <taxon>Calotrichaceae</taxon>
        <taxon>Calothrix</taxon>
    </lineage>
</organism>
<dbReference type="InterPro" id="IPR036322">
    <property type="entry name" value="WD40_repeat_dom_sf"/>
</dbReference>
<accession>A0A1Z4LMR2</accession>
<evidence type="ECO:0000256" key="2">
    <source>
        <dbReference type="ARBA" id="ARBA00022737"/>
    </source>
</evidence>
<sequence length="1171" mass="131302">MTYIKGVEDSNIIDYQYQVGGSLENDAACYIVRRADDELYQALKAGEFCYVLNSRQMGKSSIMVRTSHILREEGYKCTTLDLSCVGSEQVTHAQWYKGVVAELWRGFHLFGKFNLKSWWREEDDISVLQRLSHFIEDVLLVEFPEDKIIIFIDEIDSILSLDFPVDDLFALIRFCYNQRALNPEYHRLTFAIFGVAAPSDLIADKNRTPFNIGQSIELQGFTFEESQNLIKGLSEKVSKAETVLKEILYWTNGQPFLTQKLCKIIRSGEWTTPTSEIDTQIKVDKLVRKQIIHNWESQDEPEHLRTIRDRILQQNIAGRLLGIYQQILQDVEVEADISKEQTELFLSGLVIKENNFLKVKNRIYEQVFDLNWVAKKLSLLRPYSQAFDAWIASNQIDTSRLLRGQALRDAKKWTQGKSLSDLDYQFLTASEEYDNKETQEHLEAQRFRAVEQRLKAEEKSASRLNSLLFAVSSALIVVSTLAAITFVAYREAKLNEIKATTTSSRALFVLEKRLDSLIQGLKANQQIKGFGLVDSKTINSVKSALNQAIFTAIEYNRITGTDSQVWGVDFSLYGKVIATAHRDNTINLWTLEGKLIKTLIGHQDALRTVVFSPDGKFIASAGRDKVIKIWSRKGLLLKTLQGHQNVVTSVVWSPNSKTIVSGSYDKTVKIWNVDDGKLKHSFKAHKDLVNTVSFSPDGKTIASASADKIIKLWDIAGKLIHTFQAHTTDIYSIDFSPDGKKLASGSMDNTVKIWQVEDGKLINTLKNHISGIWKVRFSPDGKKIASASWDKTIKLWNTNGVLLETLKGHNSRVRGLAWSPNGKTIASTSEDETIRFWNLDNALVKTLHGHKNGIIKIAISSDGKTIASASDDSTIKLWNRNGEILQSIPSISRGFLDVNFSPDNQIIASGGNDNLIQLWTTDGKELRVLKGHTAPVWSVAFSPDGKTIISGSEDGTVKLWDINGTLINTINTGQGIIRAVAFSPDGNIIASGGKNKTIKLWNGQGQLLDTLKGHFDTVVAIVFSPDGKMIASASLDKNIKLWKPNGELINTLPGHKTDIRGVAFLSTPIKSSENKQDYMIASASGDNTIKLWNTNGKLITTLEGHKGAVWDVEFTPDGKKLVSGSEDNTLMVWNLEKVIDSDKVIDYACDLIRDYLLWSKEVDSQDRYLCK</sequence>
<evidence type="ECO:0000256" key="1">
    <source>
        <dbReference type="ARBA" id="ARBA00022574"/>
    </source>
</evidence>
<feature type="repeat" description="WD" evidence="3">
    <location>
        <begin position="1102"/>
        <end position="1136"/>
    </location>
</feature>
<dbReference type="Pfam" id="PF00400">
    <property type="entry name" value="WD40"/>
    <property type="match status" value="14"/>
</dbReference>